<name>A0ABS2P582_9BACI</name>
<sequence>MITYIRQLQLELTFIFKNWLFLIAPLLYLVSIYIWFTFQGPYQAAQPILQRTNEFLAVGHTVSLGVMFLASVLSIRREKQTVMLDWTNSLPTSYRGIILAKFSAINLYSLIYTIIFLVSFTVIGMVQGEQLDFLVNHGSVLALQSQVSYLVSIALGMFLAAMIPNRIVYIITFCAWMFGTFFMEGFIIQRYHLYYLKTFHLSQFFLAQYLSEGWAFDMAQKEALRSRVFVFFFSLLLLSLTVWRAGTNRLSSKKRSAAISVFLILGVTIASAAPYTNLWTEKVKKSEKLFQYAVHQEHFEESNIDFTSFLKTENYSLDVERIGDSAIRVGSEIIIDSLKENHLTFTLYPTFEIEFIKWNGKELDYQRENSSVTIENLENSPSNTLSVTYQGTLNEWGYSYSDEKNYAFLQDDNMFLPSYIAWYPIIGEFPVYEKYVNGSVENLFTNYYHRSAQLSQNIPQTNFSVNLRGFEQPIFGTFEESARQPDGSIMIISNTTPGLTLFSQAGLAEKELSFGTDIISMEKHIKQIEDELDELEGVLPYLNSWLTISNSFKEKFVYLPSLEYTGSENYYTNIIDDAFFVDERSRQYVLSYGPDYESDYDYLFLDVKAQFITDLLFEFYPQSPYSTSNDFTIYHGMIQAYLFVAFKEHYQFDWDDFRLFNGTNYWNLASLGYLEYEEGNNTLEKLNNRLSQEDLAPEEEIVYLVAKEWENGNKAEMKQFLREVYEDIKGSPTPGYKYYDWKIKWNTFMNE</sequence>
<accession>A0ABS2P582</accession>
<dbReference type="EMBL" id="JAFBED010000011">
    <property type="protein sequence ID" value="MBM7621878.1"/>
    <property type="molecule type" value="Genomic_DNA"/>
</dbReference>
<evidence type="ECO:0000313" key="2">
    <source>
        <dbReference type="EMBL" id="MBM7621878.1"/>
    </source>
</evidence>
<feature type="transmembrane region" description="Helical" evidence="1">
    <location>
        <begin position="55"/>
        <end position="75"/>
    </location>
</feature>
<feature type="transmembrane region" description="Helical" evidence="1">
    <location>
        <begin position="228"/>
        <end position="245"/>
    </location>
</feature>
<evidence type="ECO:0000313" key="3">
    <source>
        <dbReference type="Proteomes" id="UP000737402"/>
    </source>
</evidence>
<feature type="transmembrane region" description="Helical" evidence="1">
    <location>
        <begin position="138"/>
        <end position="160"/>
    </location>
</feature>
<dbReference type="Proteomes" id="UP000737402">
    <property type="component" value="Unassembled WGS sequence"/>
</dbReference>
<feature type="transmembrane region" description="Helical" evidence="1">
    <location>
        <begin position="12"/>
        <end position="35"/>
    </location>
</feature>
<evidence type="ECO:0000256" key="1">
    <source>
        <dbReference type="SAM" id="Phobius"/>
    </source>
</evidence>
<comment type="caution">
    <text evidence="2">The sequence shown here is derived from an EMBL/GenBank/DDBJ whole genome shotgun (WGS) entry which is preliminary data.</text>
</comment>
<proteinExistence type="predicted"/>
<feature type="transmembrane region" description="Helical" evidence="1">
    <location>
        <begin position="167"/>
        <end position="188"/>
    </location>
</feature>
<keyword evidence="1" id="KW-1133">Transmembrane helix</keyword>
<evidence type="ECO:0008006" key="4">
    <source>
        <dbReference type="Google" id="ProtNLM"/>
    </source>
</evidence>
<organism evidence="2 3">
    <name type="scientific">Sutcliffiella tianshenii</name>
    <dbReference type="NCBI Taxonomy" id="1463404"/>
    <lineage>
        <taxon>Bacteria</taxon>
        <taxon>Bacillati</taxon>
        <taxon>Bacillota</taxon>
        <taxon>Bacilli</taxon>
        <taxon>Bacillales</taxon>
        <taxon>Bacillaceae</taxon>
        <taxon>Sutcliffiella</taxon>
    </lineage>
</organism>
<feature type="transmembrane region" description="Helical" evidence="1">
    <location>
        <begin position="105"/>
        <end position="126"/>
    </location>
</feature>
<feature type="transmembrane region" description="Helical" evidence="1">
    <location>
        <begin position="257"/>
        <end position="278"/>
    </location>
</feature>
<dbReference type="RefSeq" id="WP_204418858.1">
    <property type="nucleotide sequence ID" value="NZ_JAFBED010000011.1"/>
</dbReference>
<gene>
    <name evidence="2" type="ORF">JOC95_003786</name>
</gene>
<keyword evidence="1" id="KW-0472">Membrane</keyword>
<keyword evidence="3" id="KW-1185">Reference proteome</keyword>
<keyword evidence="1" id="KW-0812">Transmembrane</keyword>
<reference evidence="2 3" key="1">
    <citation type="submission" date="2021-01" db="EMBL/GenBank/DDBJ databases">
        <title>Genomic Encyclopedia of Type Strains, Phase IV (KMG-IV): sequencing the most valuable type-strain genomes for metagenomic binning, comparative biology and taxonomic classification.</title>
        <authorList>
            <person name="Goeker M."/>
        </authorList>
    </citation>
    <scope>NUCLEOTIDE SEQUENCE [LARGE SCALE GENOMIC DNA]</scope>
    <source>
        <strain evidence="2 3">DSM 25879</strain>
    </source>
</reference>
<protein>
    <recommendedName>
        <fullName evidence="4">ABC transporter permease</fullName>
    </recommendedName>
</protein>